<protein>
    <submittedName>
        <fullName evidence="2">Uncharacterized protein</fullName>
    </submittedName>
</protein>
<sequence length="172" mass="18392">MDSSSMKPVDLSLNLTQEALTSKNDSIALLKAACDLVELDKPLTVHQILHNNNSSPDNTTDQENKTNIFPSFPINASSIVPTSSSYDVSLAAAAALLGIPQLMHNFTTGTTAPYFAALQAASEARDILGAPPTKKICFNNDIQQLSLSKIENATKSLNTLLNKNIDSLGSKF</sequence>
<reference evidence="2" key="1">
    <citation type="submission" date="2017-02" db="UniProtKB">
        <authorList>
            <consortium name="WormBaseParasite"/>
        </authorList>
    </citation>
    <scope>IDENTIFICATION</scope>
</reference>
<accession>A0A0N4Z072</accession>
<evidence type="ECO:0000313" key="1">
    <source>
        <dbReference type="Proteomes" id="UP000038045"/>
    </source>
</evidence>
<dbReference type="WBParaSite" id="PTRK_0000010400.1">
    <property type="protein sequence ID" value="PTRK_0000010400.1"/>
    <property type="gene ID" value="PTRK_0000010400"/>
</dbReference>
<keyword evidence="1" id="KW-1185">Reference proteome</keyword>
<name>A0A0N4Z072_PARTI</name>
<evidence type="ECO:0000313" key="2">
    <source>
        <dbReference type="WBParaSite" id="PTRK_0000010400.1"/>
    </source>
</evidence>
<proteinExistence type="predicted"/>
<organism evidence="1 2">
    <name type="scientific">Parastrongyloides trichosuri</name>
    <name type="common">Possum-specific nematode worm</name>
    <dbReference type="NCBI Taxonomy" id="131310"/>
    <lineage>
        <taxon>Eukaryota</taxon>
        <taxon>Metazoa</taxon>
        <taxon>Ecdysozoa</taxon>
        <taxon>Nematoda</taxon>
        <taxon>Chromadorea</taxon>
        <taxon>Rhabditida</taxon>
        <taxon>Tylenchina</taxon>
        <taxon>Panagrolaimomorpha</taxon>
        <taxon>Strongyloidoidea</taxon>
        <taxon>Strongyloididae</taxon>
        <taxon>Parastrongyloides</taxon>
    </lineage>
</organism>
<dbReference type="Proteomes" id="UP000038045">
    <property type="component" value="Unplaced"/>
</dbReference>
<dbReference type="AlphaFoldDB" id="A0A0N4Z072"/>